<name>A0A2Z6DYN3_HYDTE</name>
<dbReference type="Pfam" id="PF02879">
    <property type="entry name" value="PGM_PMM_II"/>
    <property type="match status" value="1"/>
</dbReference>
<evidence type="ECO:0000256" key="8">
    <source>
        <dbReference type="RuleBase" id="RU004327"/>
    </source>
</evidence>
<dbReference type="PRINTS" id="PR00509">
    <property type="entry name" value="PGMPMM"/>
</dbReference>
<feature type="modified residue" description="Phosphoserine" evidence="6">
    <location>
        <position position="104"/>
    </location>
</feature>
<dbReference type="AlphaFoldDB" id="A0A2Z6DYN3"/>
<keyword evidence="2 6" id="KW-0597">Phosphoprotein</keyword>
<dbReference type="InterPro" id="IPR050060">
    <property type="entry name" value="Phosphoglucosamine_mutase"/>
</dbReference>
<evidence type="ECO:0000259" key="12">
    <source>
        <dbReference type="Pfam" id="PF02880"/>
    </source>
</evidence>
<keyword evidence="3 6" id="KW-0479">Metal-binding</keyword>
<dbReference type="RefSeq" id="WP_119335185.1">
    <property type="nucleotide sequence ID" value="NZ_AP018558.1"/>
</dbReference>
<reference evidence="13 14" key="1">
    <citation type="submission" date="2018-04" db="EMBL/GenBank/DDBJ databases">
        <title>Complete genome sequence of Hydrogenophilus thermoluteolus TH-1.</title>
        <authorList>
            <person name="Arai H."/>
        </authorList>
    </citation>
    <scope>NUCLEOTIDE SEQUENCE [LARGE SCALE GENOMIC DNA]</scope>
    <source>
        <strain evidence="13 14">TH-1</strain>
    </source>
</reference>
<comment type="function">
    <text evidence="6 8">Catalyzes the conversion of glucosamine-6-phosphate to glucosamine-1-phosphate.</text>
</comment>
<dbReference type="KEGG" id="htl:HPTL_1184"/>
<feature type="domain" description="Alpha-D-phosphohexomutase alpha/beta/alpha" evidence="12">
    <location>
        <begin position="260"/>
        <end position="369"/>
    </location>
</feature>
<dbReference type="GO" id="GO:0000287">
    <property type="term" value="F:magnesium ion binding"/>
    <property type="evidence" value="ECO:0007669"/>
    <property type="project" value="UniProtKB-UniRule"/>
</dbReference>
<dbReference type="InterPro" id="IPR016066">
    <property type="entry name" value="A-D-PHexomutase_CS"/>
</dbReference>
<feature type="domain" description="Alpha-D-phosphohexomutase C-terminal" evidence="9">
    <location>
        <begin position="377"/>
        <end position="441"/>
    </location>
</feature>
<feature type="domain" description="Alpha-D-phosphohexomutase alpha/beta/alpha" evidence="11">
    <location>
        <begin position="159"/>
        <end position="256"/>
    </location>
</feature>
<dbReference type="Pfam" id="PF00408">
    <property type="entry name" value="PGM_PMM_IV"/>
    <property type="match status" value="1"/>
</dbReference>
<dbReference type="GO" id="GO:0008966">
    <property type="term" value="F:phosphoglucosamine mutase activity"/>
    <property type="evidence" value="ECO:0007669"/>
    <property type="project" value="UniProtKB-UniRule"/>
</dbReference>
<protein>
    <recommendedName>
        <fullName evidence="6 8">Phosphoglucosamine mutase</fullName>
        <ecNumber evidence="6 8">5.4.2.10</ecNumber>
    </recommendedName>
</protein>
<feature type="domain" description="Alpha-D-phosphohexomutase alpha/beta/alpha" evidence="10">
    <location>
        <begin position="4"/>
        <end position="136"/>
    </location>
</feature>
<evidence type="ECO:0000313" key="13">
    <source>
        <dbReference type="EMBL" id="BBD77448.1"/>
    </source>
</evidence>
<dbReference type="PANTHER" id="PTHR42946:SF1">
    <property type="entry name" value="PHOSPHOGLUCOMUTASE (ALPHA-D-GLUCOSE-1,6-BISPHOSPHATE-DEPENDENT)"/>
    <property type="match status" value="1"/>
</dbReference>
<keyword evidence="14" id="KW-1185">Reference proteome</keyword>
<dbReference type="GO" id="GO:0005975">
    <property type="term" value="P:carbohydrate metabolic process"/>
    <property type="evidence" value="ECO:0007669"/>
    <property type="project" value="InterPro"/>
</dbReference>
<evidence type="ECO:0000259" key="10">
    <source>
        <dbReference type="Pfam" id="PF02878"/>
    </source>
</evidence>
<dbReference type="InterPro" id="IPR005841">
    <property type="entry name" value="Alpha-D-phosphohexomutase_SF"/>
</dbReference>
<dbReference type="GO" id="GO:0005829">
    <property type="term" value="C:cytosol"/>
    <property type="evidence" value="ECO:0007669"/>
    <property type="project" value="TreeGrafter"/>
</dbReference>
<sequence length="452" mass="48575">MARWFGTDGIRGRIGDPHLAPDFVVRLGFAAGKVLARAHTGLRRPTVVIGKDTRVSGYLLEAALEAGLASSGVDVLLTGPLPTPGIAYLTRAMRLDAGIVVSASHNPYYDNGIKFFSAAGTKLDDALEVQIEEWLEAPVESVTADALGKAKRIDDASGRYIEFCKNTFPADLTLDGWHLVLDCAHGATYQVAPHVFHELGAKTTVIGAEPDGFNINRAVGATHPDALQRAVEAHQADLGIAFDGDGDRVVMIDREGRLYDGDALLFAIVRDRLAAGVAVPGVVGTVMTNLGLERALAAYGVPLERTAVGDRFVAERLRERGWCYGGENSGHILCLDKHTTGDGIVSALQVLAALVRHETTLAEWTAPLQTYPQRLRNVVWPKGEDWQAHGALRDAVARAQSELADRGRILIRPSGTEPLLRIMVEGEEAAVVDAIVAALAETAERIAEQVRR</sequence>
<accession>A0A2Z6DYN3</accession>
<evidence type="ECO:0000256" key="7">
    <source>
        <dbReference type="RuleBase" id="RU004326"/>
    </source>
</evidence>
<dbReference type="GO" id="GO:0006048">
    <property type="term" value="P:UDP-N-acetylglucosamine biosynthetic process"/>
    <property type="evidence" value="ECO:0007669"/>
    <property type="project" value="TreeGrafter"/>
</dbReference>
<evidence type="ECO:0000313" key="14">
    <source>
        <dbReference type="Proteomes" id="UP000262004"/>
    </source>
</evidence>
<dbReference type="PROSITE" id="PS00710">
    <property type="entry name" value="PGM_PMM"/>
    <property type="match status" value="1"/>
</dbReference>
<comment type="PTM">
    <text evidence="6">Activated by phosphorylation.</text>
</comment>
<evidence type="ECO:0000256" key="1">
    <source>
        <dbReference type="ARBA" id="ARBA00010231"/>
    </source>
</evidence>
<dbReference type="InterPro" id="IPR005844">
    <property type="entry name" value="A-D-PHexomutase_a/b/a-I"/>
</dbReference>
<dbReference type="FunFam" id="3.40.120.10:FF:000003">
    <property type="entry name" value="Phosphoglucosamine mutase"/>
    <property type="match status" value="1"/>
</dbReference>
<dbReference type="FunFam" id="3.40.120.10:FF:000001">
    <property type="entry name" value="Phosphoglucosamine mutase"/>
    <property type="match status" value="1"/>
</dbReference>
<dbReference type="InterPro" id="IPR005845">
    <property type="entry name" value="A-D-PHexomutase_a/b/a-II"/>
</dbReference>
<dbReference type="Pfam" id="PF02880">
    <property type="entry name" value="PGM_PMM_III"/>
    <property type="match status" value="1"/>
</dbReference>
<feature type="binding site" evidence="6">
    <location>
        <position position="243"/>
    </location>
    <ligand>
        <name>Mg(2+)</name>
        <dbReference type="ChEBI" id="CHEBI:18420"/>
    </ligand>
</feature>
<dbReference type="Proteomes" id="UP000262004">
    <property type="component" value="Chromosome"/>
</dbReference>
<dbReference type="OrthoDB" id="5287886at2"/>
<dbReference type="Pfam" id="PF02878">
    <property type="entry name" value="PGM_PMM_I"/>
    <property type="match status" value="1"/>
</dbReference>
<evidence type="ECO:0000256" key="4">
    <source>
        <dbReference type="ARBA" id="ARBA00022842"/>
    </source>
</evidence>
<dbReference type="Gene3D" id="3.40.120.10">
    <property type="entry name" value="Alpha-D-Glucose-1,6-Bisphosphate, subunit A, domain 3"/>
    <property type="match status" value="3"/>
</dbReference>
<evidence type="ECO:0000256" key="6">
    <source>
        <dbReference type="HAMAP-Rule" id="MF_01554"/>
    </source>
</evidence>
<dbReference type="PANTHER" id="PTHR42946">
    <property type="entry name" value="PHOSPHOHEXOSE MUTASE"/>
    <property type="match status" value="1"/>
</dbReference>
<dbReference type="InterPro" id="IPR016055">
    <property type="entry name" value="A-D-PHexomutase_a/b/a-I/II/III"/>
</dbReference>
<proteinExistence type="inferred from homology"/>
<organism evidence="13 14">
    <name type="scientific">Hydrogenophilus thermoluteolus</name>
    <name type="common">Pseudomonas hydrogenothermophila</name>
    <dbReference type="NCBI Taxonomy" id="297"/>
    <lineage>
        <taxon>Bacteria</taxon>
        <taxon>Pseudomonadati</taxon>
        <taxon>Pseudomonadota</taxon>
        <taxon>Hydrogenophilia</taxon>
        <taxon>Hydrogenophilales</taxon>
        <taxon>Hydrogenophilaceae</taxon>
        <taxon>Hydrogenophilus</taxon>
    </lineage>
</organism>
<dbReference type="HAMAP" id="MF_01554_B">
    <property type="entry name" value="GlmM_B"/>
    <property type="match status" value="1"/>
</dbReference>
<comment type="cofactor">
    <cofactor evidence="6">
        <name>Mg(2+)</name>
        <dbReference type="ChEBI" id="CHEBI:18420"/>
    </cofactor>
    <text evidence="6">Binds 1 Mg(2+) ion per subunit.</text>
</comment>
<dbReference type="InterPro" id="IPR036900">
    <property type="entry name" value="A-D-PHexomutase_C_sf"/>
</dbReference>
<dbReference type="SUPFAM" id="SSF55957">
    <property type="entry name" value="Phosphoglucomutase, C-terminal domain"/>
    <property type="match status" value="1"/>
</dbReference>
<dbReference type="InterPro" id="IPR005843">
    <property type="entry name" value="A-D-PHexomutase_C"/>
</dbReference>
<dbReference type="GO" id="GO:0009252">
    <property type="term" value="P:peptidoglycan biosynthetic process"/>
    <property type="evidence" value="ECO:0007669"/>
    <property type="project" value="TreeGrafter"/>
</dbReference>
<dbReference type="NCBIfam" id="NF008139">
    <property type="entry name" value="PRK10887.1"/>
    <property type="match status" value="1"/>
</dbReference>
<keyword evidence="5 6" id="KW-0413">Isomerase</keyword>
<dbReference type="InterPro" id="IPR006352">
    <property type="entry name" value="GlmM_bact"/>
</dbReference>
<dbReference type="Gene3D" id="3.30.310.50">
    <property type="entry name" value="Alpha-D-phosphohexomutase, C-terminal domain"/>
    <property type="match status" value="1"/>
</dbReference>
<feature type="binding site" description="via phosphate group" evidence="6">
    <location>
        <position position="104"/>
    </location>
    <ligand>
        <name>Mg(2+)</name>
        <dbReference type="ChEBI" id="CHEBI:18420"/>
    </ligand>
</feature>
<dbReference type="CDD" id="cd05802">
    <property type="entry name" value="GlmM"/>
    <property type="match status" value="1"/>
</dbReference>
<comment type="catalytic activity">
    <reaction evidence="6 8">
        <text>alpha-D-glucosamine 1-phosphate = D-glucosamine 6-phosphate</text>
        <dbReference type="Rhea" id="RHEA:23424"/>
        <dbReference type="ChEBI" id="CHEBI:58516"/>
        <dbReference type="ChEBI" id="CHEBI:58725"/>
        <dbReference type="EC" id="5.4.2.10"/>
    </reaction>
</comment>
<dbReference type="EMBL" id="AP018558">
    <property type="protein sequence ID" value="BBD77448.1"/>
    <property type="molecule type" value="Genomic_DNA"/>
</dbReference>
<dbReference type="NCBIfam" id="TIGR01455">
    <property type="entry name" value="glmM"/>
    <property type="match status" value="1"/>
</dbReference>
<dbReference type="InterPro" id="IPR005846">
    <property type="entry name" value="A-D-PHexomutase_a/b/a-III"/>
</dbReference>
<dbReference type="SUPFAM" id="SSF53738">
    <property type="entry name" value="Phosphoglucomutase, first 3 domains"/>
    <property type="match status" value="3"/>
</dbReference>
<gene>
    <name evidence="13" type="primary">mrsA</name>
    <name evidence="6" type="synonym">glmM</name>
    <name evidence="13" type="ORF">HPTL_1184</name>
</gene>
<evidence type="ECO:0000259" key="11">
    <source>
        <dbReference type="Pfam" id="PF02879"/>
    </source>
</evidence>
<evidence type="ECO:0000259" key="9">
    <source>
        <dbReference type="Pfam" id="PF00408"/>
    </source>
</evidence>
<evidence type="ECO:0000256" key="2">
    <source>
        <dbReference type="ARBA" id="ARBA00022553"/>
    </source>
</evidence>
<dbReference type="EC" id="5.4.2.10" evidence="6 8"/>
<evidence type="ECO:0000256" key="3">
    <source>
        <dbReference type="ARBA" id="ARBA00022723"/>
    </source>
</evidence>
<feature type="binding site" evidence="6">
    <location>
        <position position="247"/>
    </location>
    <ligand>
        <name>Mg(2+)</name>
        <dbReference type="ChEBI" id="CHEBI:18420"/>
    </ligand>
</feature>
<feature type="active site" description="Phosphoserine intermediate" evidence="6">
    <location>
        <position position="104"/>
    </location>
</feature>
<comment type="similarity">
    <text evidence="1 6 7">Belongs to the phosphohexose mutase family.</text>
</comment>
<dbReference type="GO" id="GO:0004615">
    <property type="term" value="F:phosphomannomutase activity"/>
    <property type="evidence" value="ECO:0007669"/>
    <property type="project" value="TreeGrafter"/>
</dbReference>
<keyword evidence="4 6" id="KW-0460">Magnesium</keyword>
<evidence type="ECO:0000256" key="5">
    <source>
        <dbReference type="ARBA" id="ARBA00023235"/>
    </source>
</evidence>
<feature type="binding site" evidence="6">
    <location>
        <position position="245"/>
    </location>
    <ligand>
        <name>Mg(2+)</name>
        <dbReference type="ChEBI" id="CHEBI:18420"/>
    </ligand>
</feature>